<protein>
    <submittedName>
        <fullName evidence="2">Uncharacterized protein</fullName>
    </submittedName>
</protein>
<keyword evidence="1" id="KW-0732">Signal</keyword>
<dbReference type="PROSITE" id="PS51318">
    <property type="entry name" value="TAT"/>
    <property type="match status" value="1"/>
</dbReference>
<reference evidence="3" key="1">
    <citation type="journal article" date="2019" name="Int. J. Syst. Evol. Microbiol.">
        <title>The Global Catalogue of Microorganisms (GCM) 10K type strain sequencing project: providing services to taxonomists for standard genome sequencing and annotation.</title>
        <authorList>
            <consortium name="The Broad Institute Genomics Platform"/>
            <consortium name="The Broad Institute Genome Sequencing Center for Infectious Disease"/>
            <person name="Wu L."/>
            <person name="Ma J."/>
        </authorList>
    </citation>
    <scope>NUCLEOTIDE SEQUENCE [LARGE SCALE GENOMIC DNA]</scope>
    <source>
        <strain evidence="3">JCM 11756</strain>
    </source>
</reference>
<feature type="signal peptide" evidence="1">
    <location>
        <begin position="1"/>
        <end position="26"/>
    </location>
</feature>
<name>A0ABP4JUB0_9ACTN</name>
<evidence type="ECO:0000313" key="2">
    <source>
        <dbReference type="EMBL" id="GAA1430290.1"/>
    </source>
</evidence>
<evidence type="ECO:0000313" key="3">
    <source>
        <dbReference type="Proteomes" id="UP001500973"/>
    </source>
</evidence>
<dbReference type="InterPro" id="IPR006311">
    <property type="entry name" value="TAT_signal"/>
</dbReference>
<organism evidence="2 3">
    <name type="scientific">Streptomyces thermospinosisporus</name>
    <dbReference type="NCBI Taxonomy" id="161482"/>
    <lineage>
        <taxon>Bacteria</taxon>
        <taxon>Bacillati</taxon>
        <taxon>Actinomycetota</taxon>
        <taxon>Actinomycetes</taxon>
        <taxon>Kitasatosporales</taxon>
        <taxon>Streptomycetaceae</taxon>
        <taxon>Streptomyces</taxon>
    </lineage>
</organism>
<comment type="caution">
    <text evidence="2">The sequence shown here is derived from an EMBL/GenBank/DDBJ whole genome shotgun (WGS) entry which is preliminary data.</text>
</comment>
<accession>A0ABP4JUB0</accession>
<dbReference type="RefSeq" id="WP_344015130.1">
    <property type="nucleotide sequence ID" value="NZ_BAAAIZ010000077.1"/>
</dbReference>
<sequence length="60" mass="6220">MTRRRAVLVGLVAGALTLVTLAPAMAAPEPRTHIGFSSGSSQLVAGDTNGSVDGFLRRLR</sequence>
<gene>
    <name evidence="2" type="ORF">GCM10009601_47320</name>
</gene>
<dbReference type="Proteomes" id="UP001500973">
    <property type="component" value="Unassembled WGS sequence"/>
</dbReference>
<keyword evidence="3" id="KW-1185">Reference proteome</keyword>
<feature type="chain" id="PRO_5045315601" evidence="1">
    <location>
        <begin position="27"/>
        <end position="60"/>
    </location>
</feature>
<evidence type="ECO:0000256" key="1">
    <source>
        <dbReference type="SAM" id="SignalP"/>
    </source>
</evidence>
<dbReference type="EMBL" id="BAAAIZ010000077">
    <property type="protein sequence ID" value="GAA1430290.1"/>
    <property type="molecule type" value="Genomic_DNA"/>
</dbReference>
<proteinExistence type="predicted"/>